<evidence type="ECO:0000313" key="4">
    <source>
        <dbReference type="EMBL" id="ENU26281.1"/>
    </source>
</evidence>
<sequence length="443" mass="50418">MADQDLVLSIKKDVEINNMIQKIKEKIGKEPISDLEDDQGNQYVDIVLEGGGVLGIALVGYTYAMEQAGIRFLNIAGTSAGAINAMFLATLGKANEIKSDQMIKLLADMPMEDFIDAEPAFKKILFNWIEGKKPSFFSFNTLIALKKLYAKISNGEVSFNTGRPFEKWLEENIPINTTEKLSKNLENSSSLLKIRKSAKRDYIDPKTGKIFNREYDLERLAKDFSKHKLALITADITTTSKVTLPEMAELYWQNHMSLHPAKYVRASMSIPVFFEPVKVYPPKGQDQLWKDSVGYEGTIPDEATLVDGGIVSNFPIDVFHKRDAIPLCPTFGIKLGIDRQSPSKYKNLIDFAGLVFDTARQTADYNFIFQNQDYRQLIAYVDLEGNKVYRFSWLEFNMNHDKKLALFKLGVQAAYEFIVTGNPNIHLQSFDWMDYKKTREKML</sequence>
<feature type="short sequence motif" description="GXSXG" evidence="2">
    <location>
        <begin position="77"/>
        <end position="81"/>
    </location>
</feature>
<reference evidence="5" key="1">
    <citation type="submission" date="2013-02" db="EMBL/GenBank/DDBJ databases">
        <title>The Genome Sequence of Acinetobacter sp. NIPH 236.</title>
        <authorList>
            <consortium name="The Broad Institute Genome Sequencing Platform"/>
            <consortium name="The Broad Institute Genome Sequencing Center for Infectious Disease"/>
            <person name="Cerqueira G."/>
            <person name="Feldgarden M."/>
            <person name="Courvalin P."/>
            <person name="Perichon B."/>
            <person name="Grillot-Courvalin C."/>
            <person name="Clermont D."/>
            <person name="Rocha E."/>
            <person name="Yoon E.-J."/>
            <person name="Nemec A."/>
            <person name="Walker B."/>
            <person name="Young S.K."/>
            <person name="Zeng Q."/>
            <person name="Gargeya S."/>
            <person name="Fitzgerald M."/>
            <person name="Haas B."/>
            <person name="Abouelleil A."/>
            <person name="Alvarado L."/>
            <person name="Arachchi H.M."/>
            <person name="Berlin A.M."/>
            <person name="Chapman S.B."/>
            <person name="Dewar J."/>
            <person name="Goldberg J."/>
            <person name="Griggs A."/>
            <person name="Gujja S."/>
            <person name="Hansen M."/>
            <person name="Howarth C."/>
            <person name="Imamovic A."/>
            <person name="Larimer J."/>
            <person name="McCowan C."/>
            <person name="Murphy C."/>
            <person name="Neiman D."/>
            <person name="Pearson M."/>
            <person name="Priest M."/>
            <person name="Roberts A."/>
            <person name="Saif S."/>
            <person name="Shea T."/>
            <person name="Sisk P."/>
            <person name="Sykes S."/>
            <person name="Wortman J."/>
            <person name="Nusbaum C."/>
            <person name="Birren B."/>
        </authorList>
    </citation>
    <scope>NUCLEOTIDE SEQUENCE [LARGE SCALE GENOMIC DNA]</scope>
    <source>
        <strain evidence="5">NIPH 236</strain>
    </source>
</reference>
<dbReference type="PROSITE" id="PS51635">
    <property type="entry name" value="PNPLA"/>
    <property type="match status" value="1"/>
</dbReference>
<feature type="domain" description="PNPLA" evidence="3">
    <location>
        <begin position="46"/>
        <end position="320"/>
    </location>
</feature>
<protein>
    <recommendedName>
        <fullName evidence="3">PNPLA domain-containing protein</fullName>
    </recommendedName>
</protein>
<keyword evidence="2" id="KW-0378">Hydrolase</keyword>
<dbReference type="InterPro" id="IPR016035">
    <property type="entry name" value="Acyl_Trfase/lysoPLipase"/>
</dbReference>
<dbReference type="Proteomes" id="UP000013190">
    <property type="component" value="Unassembled WGS sequence"/>
</dbReference>
<dbReference type="PANTHER" id="PTHR46394:SF1">
    <property type="entry name" value="PNPLA DOMAIN-CONTAINING PROTEIN"/>
    <property type="match status" value="1"/>
</dbReference>
<dbReference type="Gene3D" id="3.40.1090.10">
    <property type="entry name" value="Cytosolic phospholipase A2 catalytic domain"/>
    <property type="match status" value="1"/>
</dbReference>
<proteinExistence type="predicted"/>
<keyword evidence="5" id="KW-1185">Reference proteome</keyword>
<evidence type="ECO:0000313" key="5">
    <source>
        <dbReference type="Proteomes" id="UP000013190"/>
    </source>
</evidence>
<reference evidence="4 5" key="2">
    <citation type="journal article" date="2016" name="Int. J. Syst. Evol. Microbiol.">
        <title>Taxonomy of haemolytic and/or proteolytic strains of the genus Acinetobacter with the proposal of Acinetobacter courvalinii sp. nov. (genomic species 14 sensu Bouvet &amp; Jeanjean), Acinetobacter dispersus sp. nov. (genomic species 17), Acinetobacter modestus sp. nov., Acinetobacter proteolyticus sp. nov. and Acinetobacter vivianii sp. nov.</title>
        <authorList>
            <person name="Nemec A."/>
            <person name="Radolfova-Krizova L."/>
            <person name="Maixnerova M."/>
            <person name="Vrestiakova E."/>
            <person name="Jezek P."/>
            <person name="Sedo O."/>
        </authorList>
    </citation>
    <scope>NUCLEOTIDE SEQUENCE [LARGE SCALE GENOMIC DNA]</scope>
    <source>
        <strain evidence="4 5">NIPH 236</strain>
    </source>
</reference>
<accession>A0ABP2TVI2</accession>
<evidence type="ECO:0000256" key="2">
    <source>
        <dbReference type="PROSITE-ProRule" id="PRU01161"/>
    </source>
</evidence>
<evidence type="ECO:0000259" key="3">
    <source>
        <dbReference type="PROSITE" id="PS51635"/>
    </source>
</evidence>
<feature type="short sequence motif" description="DGA/G" evidence="2">
    <location>
        <begin position="307"/>
        <end position="309"/>
    </location>
</feature>
<feature type="active site" description="Proton acceptor" evidence="2">
    <location>
        <position position="307"/>
    </location>
</feature>
<dbReference type="GeneID" id="92835978"/>
<gene>
    <name evidence="4" type="ORF">F992_02618</name>
</gene>
<dbReference type="Pfam" id="PF01734">
    <property type="entry name" value="Patatin"/>
    <property type="match status" value="1"/>
</dbReference>
<dbReference type="EMBL" id="APOJ01000027">
    <property type="protein sequence ID" value="ENU26281.1"/>
    <property type="molecule type" value="Genomic_DNA"/>
</dbReference>
<name>A0ABP2TVI2_9GAMM</name>
<evidence type="ECO:0000256" key="1">
    <source>
        <dbReference type="ARBA" id="ARBA00023098"/>
    </source>
</evidence>
<dbReference type="InterPro" id="IPR002641">
    <property type="entry name" value="PNPLA_dom"/>
</dbReference>
<dbReference type="PANTHER" id="PTHR46394">
    <property type="entry name" value="ANNEXIN"/>
    <property type="match status" value="1"/>
</dbReference>
<feature type="active site" description="Nucleophile" evidence="2">
    <location>
        <position position="79"/>
    </location>
</feature>
<keyword evidence="1 2" id="KW-0443">Lipid metabolism</keyword>
<dbReference type="InterPro" id="IPR052580">
    <property type="entry name" value="Lipid_Hydrolase"/>
</dbReference>
<feature type="short sequence motif" description="GXGXXG" evidence="2">
    <location>
        <begin position="50"/>
        <end position="55"/>
    </location>
</feature>
<dbReference type="RefSeq" id="WP_004663249.1">
    <property type="nucleotide sequence ID" value="NZ_BMDV01000001.1"/>
</dbReference>
<keyword evidence="2" id="KW-0442">Lipid degradation</keyword>
<dbReference type="SUPFAM" id="SSF52151">
    <property type="entry name" value="FabD/lysophospholipase-like"/>
    <property type="match status" value="1"/>
</dbReference>
<comment type="caution">
    <text evidence="4">The sequence shown here is derived from an EMBL/GenBank/DDBJ whole genome shotgun (WGS) entry which is preliminary data.</text>
</comment>
<organism evidence="4 5">
    <name type="scientific">Acinetobacter modestus</name>
    <dbReference type="NCBI Taxonomy" id="1776740"/>
    <lineage>
        <taxon>Bacteria</taxon>
        <taxon>Pseudomonadati</taxon>
        <taxon>Pseudomonadota</taxon>
        <taxon>Gammaproteobacteria</taxon>
        <taxon>Moraxellales</taxon>
        <taxon>Moraxellaceae</taxon>
        <taxon>Acinetobacter</taxon>
    </lineage>
</organism>